<dbReference type="SUPFAM" id="SSF53613">
    <property type="entry name" value="Ribokinase-like"/>
    <property type="match status" value="1"/>
</dbReference>
<keyword evidence="23" id="KW-1185">Reference proteome</keyword>
<dbReference type="GO" id="GO:0052855">
    <property type="term" value="F:ADP-dependent NAD(P)H-hydrate dehydratase activity"/>
    <property type="evidence" value="ECO:0007669"/>
    <property type="project" value="UniProtKB-UniRule"/>
</dbReference>
<dbReference type="InterPro" id="IPR036652">
    <property type="entry name" value="YjeF_N_dom_sf"/>
</dbReference>
<dbReference type="SUPFAM" id="SSF64153">
    <property type="entry name" value="YjeF N-terminal domain-like"/>
    <property type="match status" value="1"/>
</dbReference>
<feature type="binding site" evidence="18">
    <location>
        <position position="162"/>
    </location>
    <ligand>
        <name>K(+)</name>
        <dbReference type="ChEBI" id="CHEBI:29103"/>
    </ligand>
</feature>
<dbReference type="InterPro" id="IPR030677">
    <property type="entry name" value="Nnr"/>
</dbReference>
<evidence type="ECO:0000313" key="23">
    <source>
        <dbReference type="Proteomes" id="UP000291981"/>
    </source>
</evidence>
<feature type="binding site" evidence="18">
    <location>
        <begin position="58"/>
        <end position="62"/>
    </location>
    <ligand>
        <name>(6S)-NADPHX</name>
        <dbReference type="ChEBI" id="CHEBI:64076"/>
    </ligand>
</feature>
<accession>A0A4Q8QD71</accession>
<keyword evidence="5 18" id="KW-0479">Metal-binding</keyword>
<evidence type="ECO:0000256" key="9">
    <source>
        <dbReference type="ARBA" id="ARBA00022958"/>
    </source>
</evidence>
<comment type="cofactor">
    <cofactor evidence="17">
        <name>Mg(2+)</name>
        <dbReference type="ChEBI" id="CHEBI:18420"/>
    </cofactor>
</comment>
<dbReference type="PANTHER" id="PTHR12592">
    <property type="entry name" value="ATP-DEPENDENT (S)-NAD(P)H-HYDRATE DEHYDRATASE FAMILY MEMBER"/>
    <property type="match status" value="1"/>
</dbReference>
<comment type="similarity">
    <text evidence="3 19">In the N-terminal section; belongs to the NnrE/AIBP family.</text>
</comment>
<reference evidence="22 23" key="1">
    <citation type="submission" date="2019-02" db="EMBL/GenBank/DDBJ databases">
        <title>Draft genome sequence of Muricauda sp. 176CP4-71.</title>
        <authorList>
            <person name="Park J.-S."/>
        </authorList>
    </citation>
    <scope>NUCLEOTIDE SEQUENCE [LARGE SCALE GENOMIC DNA]</scope>
    <source>
        <strain evidence="22 23">176CP4-71</strain>
    </source>
</reference>
<evidence type="ECO:0000256" key="3">
    <source>
        <dbReference type="ARBA" id="ARBA00006001"/>
    </source>
</evidence>
<keyword evidence="8 17" id="KW-0521">NADP</keyword>
<comment type="subunit">
    <text evidence="17">Homotetramer.</text>
</comment>
<keyword evidence="12 17" id="KW-0456">Lyase</keyword>
<comment type="similarity">
    <text evidence="17">Belongs to the NnrD/CARKD family.</text>
</comment>
<feature type="domain" description="YjeF C-terminal" evidence="20">
    <location>
        <begin position="227"/>
        <end position="499"/>
    </location>
</feature>
<comment type="catalytic activity">
    <reaction evidence="15 17 19">
        <text>(6S)-NADHX + ADP = AMP + phosphate + NADH + H(+)</text>
        <dbReference type="Rhea" id="RHEA:32223"/>
        <dbReference type="ChEBI" id="CHEBI:15378"/>
        <dbReference type="ChEBI" id="CHEBI:43474"/>
        <dbReference type="ChEBI" id="CHEBI:57945"/>
        <dbReference type="ChEBI" id="CHEBI:64074"/>
        <dbReference type="ChEBI" id="CHEBI:456215"/>
        <dbReference type="ChEBI" id="CHEBI:456216"/>
        <dbReference type="EC" id="4.2.1.136"/>
    </reaction>
</comment>
<organism evidence="22 23">
    <name type="scientific">Flagellimonas allohymeniacidonis</name>
    <dbReference type="NCBI Taxonomy" id="2517819"/>
    <lineage>
        <taxon>Bacteria</taxon>
        <taxon>Pseudomonadati</taxon>
        <taxon>Bacteroidota</taxon>
        <taxon>Flavobacteriia</taxon>
        <taxon>Flavobacteriales</taxon>
        <taxon>Flavobacteriaceae</taxon>
        <taxon>Flagellimonas</taxon>
    </lineage>
</organism>
<feature type="binding site" evidence="17">
    <location>
        <position position="440"/>
    </location>
    <ligand>
        <name>(6S)-NADPHX</name>
        <dbReference type="ChEBI" id="CHEBI:64076"/>
    </ligand>
</feature>
<feature type="binding site" evidence="18">
    <location>
        <position position="126"/>
    </location>
    <ligand>
        <name>K(+)</name>
        <dbReference type="ChEBI" id="CHEBI:29103"/>
    </ligand>
</feature>
<dbReference type="NCBIfam" id="TIGR00197">
    <property type="entry name" value="yjeF_nterm"/>
    <property type="match status" value="1"/>
</dbReference>
<comment type="function">
    <text evidence="17">Catalyzes the dehydration of the S-form of NAD(P)HX at the expense of ADP, which is converted to AMP. Together with NAD(P)HX epimerase, which catalyzes the epimerization of the S- and R-forms, the enzyme allows the repair of both epimers of NAD(P)HX, a damaged form of NAD(P)H that is a result of enzymatic or heat-dependent hydration.</text>
</comment>
<feature type="binding site" evidence="17">
    <location>
        <position position="325"/>
    </location>
    <ligand>
        <name>(6S)-NADPHX</name>
        <dbReference type="ChEBI" id="CHEBI:64076"/>
    </ligand>
</feature>
<comment type="catalytic activity">
    <reaction evidence="2 18 19">
        <text>(6R)-NADPHX = (6S)-NADPHX</text>
        <dbReference type="Rhea" id="RHEA:32227"/>
        <dbReference type="ChEBI" id="CHEBI:64076"/>
        <dbReference type="ChEBI" id="CHEBI:64077"/>
        <dbReference type="EC" id="5.1.99.6"/>
    </reaction>
</comment>
<dbReference type="GO" id="GO:0046872">
    <property type="term" value="F:metal ion binding"/>
    <property type="evidence" value="ECO:0007669"/>
    <property type="project" value="UniProtKB-UniRule"/>
</dbReference>
<feature type="binding site" evidence="18">
    <location>
        <position position="59"/>
    </location>
    <ligand>
        <name>K(+)</name>
        <dbReference type="ChEBI" id="CHEBI:29103"/>
    </ligand>
</feature>
<dbReference type="Proteomes" id="UP000291981">
    <property type="component" value="Unassembled WGS sequence"/>
</dbReference>
<gene>
    <name evidence="17" type="primary">nnrD</name>
    <name evidence="18" type="synonym">nnrE</name>
    <name evidence="22" type="ORF">EW142_00555</name>
</gene>
<feature type="binding site" evidence="17">
    <location>
        <position position="376"/>
    </location>
    <ligand>
        <name>(6S)-NADPHX</name>
        <dbReference type="ChEBI" id="CHEBI:64076"/>
    </ligand>
</feature>
<feature type="binding site" evidence="17">
    <location>
        <position position="439"/>
    </location>
    <ligand>
        <name>AMP</name>
        <dbReference type="ChEBI" id="CHEBI:456215"/>
    </ligand>
</feature>
<dbReference type="PROSITE" id="PS51383">
    <property type="entry name" value="YJEF_C_3"/>
    <property type="match status" value="1"/>
</dbReference>
<dbReference type="HAMAP" id="MF_01965">
    <property type="entry name" value="NADHX_dehydratase"/>
    <property type="match status" value="1"/>
</dbReference>
<evidence type="ECO:0000313" key="22">
    <source>
        <dbReference type="EMBL" id="TAI48335.1"/>
    </source>
</evidence>
<dbReference type="PROSITE" id="PS01050">
    <property type="entry name" value="YJEF_C_2"/>
    <property type="match status" value="1"/>
</dbReference>
<dbReference type="OrthoDB" id="9806925at2"/>
<sequence>MKILSSEQIYEADKFTIKKQGITSDALMERAALKIFEWLHGRLQGAQVKIHVFCGIGNNGGDGMVLSRHLFEHGYNFQTYVVDFSEKRSKDFLLNLERLKDRKIWPSFLEAKSQLPQIGMDDIVVDAIFGIGLNRQPDKWVANLIKHINTSPAFVISVDVPSGLPSQKVSWKFTSVIKANHVLSFQVPKLVFLLPETGKYLDTWEILNIDLDSDFISGLESNYFLTQRSNLVSIYKPRTKFSHKGTYGHAVIIGGSHGKIGAVQLAGRACLRSGSGLVSMFVPGCGYNALQSSFPEAMILTDTAMDHITEIEIPFTASAIGIGMGLGTFKKTVVAFGEFLQKAKQPLVIDADGINILAKHQEMLKQLPENSILTPHPKELERLIGSWDDDFDKLDKANAFSMKHGVILVLKGANSLIVDGEKGYFNTSGNPGLATAGSGDVLTGIITGFLSQGYNSLEASIFGVYLHGLAADIKASEIGFEALIASDIIENLGKAFVELLRPKPPQNKKET</sequence>
<evidence type="ECO:0000256" key="8">
    <source>
        <dbReference type="ARBA" id="ARBA00022857"/>
    </source>
</evidence>
<evidence type="ECO:0000259" key="20">
    <source>
        <dbReference type="PROSITE" id="PS51383"/>
    </source>
</evidence>
<dbReference type="Pfam" id="PF01256">
    <property type="entry name" value="Carb_kinase"/>
    <property type="match status" value="1"/>
</dbReference>
<proteinExistence type="inferred from homology"/>
<dbReference type="Pfam" id="PF03853">
    <property type="entry name" value="YjeF_N"/>
    <property type="match status" value="1"/>
</dbReference>
<comment type="similarity">
    <text evidence="4 19">In the C-terminal section; belongs to the NnrD/CARKD family.</text>
</comment>
<dbReference type="GO" id="GO:0005524">
    <property type="term" value="F:ATP binding"/>
    <property type="evidence" value="ECO:0007669"/>
    <property type="project" value="UniProtKB-UniRule"/>
</dbReference>
<dbReference type="EC" id="4.2.1.136" evidence="19"/>
<dbReference type="Gene3D" id="3.40.1190.20">
    <property type="match status" value="1"/>
</dbReference>
<comment type="function">
    <text evidence="18">Catalyzes the epimerization of the S- and R-forms of NAD(P)HX, a damaged form of NAD(P)H that is a result of enzymatic or heat-dependent hydration. This is a prerequisite for the S-specific NAD(P)H-hydrate dehydratase to allow the repair of both epimers of NAD(P)HX.</text>
</comment>
<keyword evidence="13" id="KW-0511">Multifunctional enzyme</keyword>
<dbReference type="InterPro" id="IPR004443">
    <property type="entry name" value="YjeF_N_dom"/>
</dbReference>
<dbReference type="GO" id="GO:0052856">
    <property type="term" value="F:NAD(P)HX epimerase activity"/>
    <property type="evidence" value="ECO:0007669"/>
    <property type="project" value="UniProtKB-UniRule"/>
</dbReference>
<evidence type="ECO:0000256" key="18">
    <source>
        <dbReference type="HAMAP-Rule" id="MF_01966"/>
    </source>
</evidence>
<dbReference type="PANTHER" id="PTHR12592:SF0">
    <property type="entry name" value="ATP-DEPENDENT (S)-NAD(P)H-HYDRATE DEHYDRATASE"/>
    <property type="match status" value="1"/>
</dbReference>
<dbReference type="EC" id="5.1.99.6" evidence="19"/>
<comment type="caution">
    <text evidence="18">Lacks conserved residue(s) required for the propagation of feature annotation.</text>
</comment>
<comment type="cofactor">
    <cofactor evidence="18 19">
        <name>K(+)</name>
        <dbReference type="ChEBI" id="CHEBI:29103"/>
    </cofactor>
    <text evidence="18 19">Binds 1 potassium ion per subunit.</text>
</comment>
<dbReference type="RefSeq" id="WP_130608162.1">
    <property type="nucleotide sequence ID" value="NZ_SGIU01000001.1"/>
</dbReference>
<dbReference type="EMBL" id="SGIU01000001">
    <property type="protein sequence ID" value="TAI48335.1"/>
    <property type="molecule type" value="Genomic_DNA"/>
</dbReference>
<dbReference type="GO" id="GO:0110051">
    <property type="term" value="P:metabolite repair"/>
    <property type="evidence" value="ECO:0007669"/>
    <property type="project" value="TreeGrafter"/>
</dbReference>
<evidence type="ECO:0000259" key="21">
    <source>
        <dbReference type="PROSITE" id="PS51385"/>
    </source>
</evidence>
<feature type="binding site" evidence="17">
    <location>
        <position position="262"/>
    </location>
    <ligand>
        <name>(6S)-NADPHX</name>
        <dbReference type="ChEBI" id="CHEBI:64076"/>
    </ligand>
</feature>
<evidence type="ECO:0000256" key="14">
    <source>
        <dbReference type="ARBA" id="ARBA00025153"/>
    </source>
</evidence>
<dbReference type="InterPro" id="IPR017953">
    <property type="entry name" value="Carbohydrate_kinase_pred_CS"/>
</dbReference>
<comment type="caution">
    <text evidence="22">The sequence shown here is derived from an EMBL/GenBank/DDBJ whole genome shotgun (WGS) entry which is preliminary data.</text>
</comment>
<keyword evidence="7 17" id="KW-0067">ATP-binding</keyword>
<dbReference type="CDD" id="cd01171">
    <property type="entry name" value="YXKO-related"/>
    <property type="match status" value="1"/>
</dbReference>
<evidence type="ECO:0000256" key="17">
    <source>
        <dbReference type="HAMAP-Rule" id="MF_01965"/>
    </source>
</evidence>
<feature type="domain" description="YjeF N-terminal" evidence="21">
    <location>
        <begin position="9"/>
        <end position="217"/>
    </location>
</feature>
<dbReference type="NCBIfam" id="TIGR00196">
    <property type="entry name" value="yjeF_cterm"/>
    <property type="match status" value="1"/>
</dbReference>
<evidence type="ECO:0000256" key="11">
    <source>
        <dbReference type="ARBA" id="ARBA00023235"/>
    </source>
</evidence>
<dbReference type="HAMAP" id="MF_01966">
    <property type="entry name" value="NADHX_epimerase"/>
    <property type="match status" value="1"/>
</dbReference>
<dbReference type="InterPro" id="IPR000631">
    <property type="entry name" value="CARKD"/>
</dbReference>
<evidence type="ECO:0000256" key="6">
    <source>
        <dbReference type="ARBA" id="ARBA00022741"/>
    </source>
</evidence>
<evidence type="ECO:0000256" key="12">
    <source>
        <dbReference type="ARBA" id="ARBA00023239"/>
    </source>
</evidence>
<keyword evidence="11 18" id="KW-0413">Isomerase</keyword>
<dbReference type="GO" id="GO:0046496">
    <property type="term" value="P:nicotinamide nucleotide metabolic process"/>
    <property type="evidence" value="ECO:0007669"/>
    <property type="project" value="UniProtKB-UniRule"/>
</dbReference>
<evidence type="ECO:0000256" key="13">
    <source>
        <dbReference type="ARBA" id="ARBA00023268"/>
    </source>
</evidence>
<evidence type="ECO:0000256" key="10">
    <source>
        <dbReference type="ARBA" id="ARBA00023027"/>
    </source>
</evidence>
<dbReference type="AlphaFoldDB" id="A0A4Q8QD71"/>
<feature type="binding site" evidence="18">
    <location>
        <position position="159"/>
    </location>
    <ligand>
        <name>(6S)-NADPHX</name>
        <dbReference type="ChEBI" id="CHEBI:64076"/>
    </ligand>
</feature>
<dbReference type="InterPro" id="IPR029056">
    <property type="entry name" value="Ribokinase-like"/>
</dbReference>
<comment type="catalytic activity">
    <reaction evidence="16 17 19">
        <text>(6S)-NADPHX + ADP = AMP + phosphate + NADPH + H(+)</text>
        <dbReference type="Rhea" id="RHEA:32235"/>
        <dbReference type="ChEBI" id="CHEBI:15378"/>
        <dbReference type="ChEBI" id="CHEBI:43474"/>
        <dbReference type="ChEBI" id="CHEBI:57783"/>
        <dbReference type="ChEBI" id="CHEBI:64076"/>
        <dbReference type="ChEBI" id="CHEBI:456215"/>
        <dbReference type="ChEBI" id="CHEBI:456216"/>
        <dbReference type="EC" id="4.2.1.136"/>
    </reaction>
</comment>
<comment type="similarity">
    <text evidence="18">Belongs to the NnrE/AIBP family.</text>
</comment>
<evidence type="ECO:0000256" key="2">
    <source>
        <dbReference type="ARBA" id="ARBA00000909"/>
    </source>
</evidence>
<comment type="function">
    <text evidence="14 19">Bifunctional enzyme that catalyzes the epimerization of the S- and R-forms of NAD(P)HX and the dehydration of the S-form of NAD(P)HX at the expense of ADP, which is converted to AMP. This allows the repair of both epimers of NAD(P)HX, a damaged form of NAD(P)H that is a result of enzymatic or heat-dependent hydration.</text>
</comment>
<evidence type="ECO:0000256" key="15">
    <source>
        <dbReference type="ARBA" id="ARBA00048238"/>
    </source>
</evidence>
<comment type="catalytic activity">
    <reaction evidence="1 18 19">
        <text>(6R)-NADHX = (6S)-NADHX</text>
        <dbReference type="Rhea" id="RHEA:32215"/>
        <dbReference type="ChEBI" id="CHEBI:64074"/>
        <dbReference type="ChEBI" id="CHEBI:64075"/>
        <dbReference type="EC" id="5.1.99.6"/>
    </reaction>
</comment>
<evidence type="ECO:0000256" key="5">
    <source>
        <dbReference type="ARBA" id="ARBA00022723"/>
    </source>
</evidence>
<keyword evidence="10 17" id="KW-0520">NAD</keyword>
<evidence type="ECO:0000256" key="16">
    <source>
        <dbReference type="ARBA" id="ARBA00049209"/>
    </source>
</evidence>
<feature type="binding site" evidence="17">
    <location>
        <begin position="411"/>
        <end position="415"/>
    </location>
    <ligand>
        <name>AMP</name>
        <dbReference type="ChEBI" id="CHEBI:456215"/>
    </ligand>
</feature>
<dbReference type="PIRSF" id="PIRSF017184">
    <property type="entry name" value="Nnr"/>
    <property type="match status" value="1"/>
</dbReference>
<protein>
    <recommendedName>
        <fullName evidence="19">Bifunctional NAD(P)H-hydrate repair enzyme</fullName>
    </recommendedName>
    <alternativeName>
        <fullName evidence="19">Nicotinamide nucleotide repair protein</fullName>
    </alternativeName>
    <domain>
        <recommendedName>
            <fullName evidence="19">ADP-dependent (S)-NAD(P)H-hydrate dehydratase</fullName>
            <ecNumber evidence="19">4.2.1.136</ecNumber>
        </recommendedName>
        <alternativeName>
            <fullName evidence="19">ADP-dependent NAD(P)HX dehydratase</fullName>
        </alternativeName>
    </domain>
    <domain>
        <recommendedName>
            <fullName evidence="19">NAD(P)H-hydrate epimerase</fullName>
            <ecNumber evidence="19">5.1.99.6</ecNumber>
        </recommendedName>
    </domain>
</protein>
<dbReference type="Gene3D" id="3.40.50.10260">
    <property type="entry name" value="YjeF N-terminal domain"/>
    <property type="match status" value="1"/>
</dbReference>
<evidence type="ECO:0000256" key="4">
    <source>
        <dbReference type="ARBA" id="ARBA00009524"/>
    </source>
</evidence>
<keyword evidence="9 18" id="KW-0630">Potassium</keyword>
<evidence type="ECO:0000256" key="7">
    <source>
        <dbReference type="ARBA" id="ARBA00022840"/>
    </source>
</evidence>
<evidence type="ECO:0000256" key="19">
    <source>
        <dbReference type="PIRNR" id="PIRNR017184"/>
    </source>
</evidence>
<evidence type="ECO:0000256" key="1">
    <source>
        <dbReference type="ARBA" id="ARBA00000013"/>
    </source>
</evidence>
<keyword evidence="6 17" id="KW-0547">Nucleotide-binding</keyword>
<dbReference type="PROSITE" id="PS51385">
    <property type="entry name" value="YJEF_N"/>
    <property type="match status" value="1"/>
</dbReference>
<feature type="binding site" evidence="18">
    <location>
        <begin position="130"/>
        <end position="136"/>
    </location>
    <ligand>
        <name>(6S)-NADPHX</name>
        <dbReference type="ChEBI" id="CHEBI:64076"/>
    </ligand>
</feature>
<name>A0A4Q8QD71_9FLAO</name>